<feature type="compositionally biased region" description="Low complexity" evidence="6">
    <location>
        <begin position="7"/>
        <end position="20"/>
    </location>
</feature>
<evidence type="ECO:0000313" key="8">
    <source>
        <dbReference type="EMBL" id="RFU29105.1"/>
    </source>
</evidence>
<evidence type="ECO:0000256" key="2">
    <source>
        <dbReference type="ARBA" id="ARBA00007922"/>
    </source>
</evidence>
<keyword evidence="5" id="KW-0469">Meiosis</keyword>
<organism evidence="8 9">
    <name type="scientific">Scytalidium lignicola</name>
    <name type="common">Hyphomycete</name>
    <dbReference type="NCBI Taxonomy" id="5539"/>
    <lineage>
        <taxon>Eukaryota</taxon>
        <taxon>Fungi</taxon>
        <taxon>Dikarya</taxon>
        <taxon>Ascomycota</taxon>
        <taxon>Pezizomycotina</taxon>
        <taxon>Leotiomycetes</taxon>
        <taxon>Leotiomycetes incertae sedis</taxon>
        <taxon>Scytalidium</taxon>
    </lineage>
</organism>
<dbReference type="AlphaFoldDB" id="A0A3E2H6S5"/>
<dbReference type="GO" id="GO:0120231">
    <property type="term" value="C:DNA recombinase auxiliary factor complex"/>
    <property type="evidence" value="ECO:0007669"/>
    <property type="project" value="TreeGrafter"/>
</dbReference>
<dbReference type="GO" id="GO:0007129">
    <property type="term" value="P:homologous chromosome pairing at meiosis"/>
    <property type="evidence" value="ECO:0007669"/>
    <property type="project" value="TreeGrafter"/>
</dbReference>
<dbReference type="Gene3D" id="1.10.10.10">
    <property type="entry name" value="Winged helix-like DNA-binding domain superfamily/Winged helix DNA-binding domain"/>
    <property type="match status" value="1"/>
</dbReference>
<dbReference type="OrthoDB" id="272266at2759"/>
<dbReference type="STRING" id="5539.A0A3E2H6S5"/>
<dbReference type="PANTHER" id="PTHR15938">
    <property type="entry name" value="TBP-1 INTERACTING PROTEIN"/>
    <property type="match status" value="1"/>
</dbReference>
<dbReference type="SUPFAM" id="SSF46785">
    <property type="entry name" value="Winged helix' DNA-binding domain"/>
    <property type="match status" value="1"/>
</dbReference>
<name>A0A3E2H6S5_SCYLI</name>
<comment type="similarity">
    <text evidence="2">Belongs to the HOP2 family.</text>
</comment>
<dbReference type="EMBL" id="NCSJ02000139">
    <property type="protein sequence ID" value="RFU29105.1"/>
    <property type="molecule type" value="Genomic_DNA"/>
</dbReference>
<feature type="domain" description="Homologous-pairing protein 2 winged helix" evidence="7">
    <location>
        <begin position="58"/>
        <end position="107"/>
    </location>
</feature>
<dbReference type="Pfam" id="PF07106">
    <property type="entry name" value="WHD_TBPIP"/>
    <property type="match status" value="1"/>
</dbReference>
<dbReference type="InterPro" id="IPR010776">
    <property type="entry name" value="Hop2_WH_dom"/>
</dbReference>
<dbReference type="Proteomes" id="UP000258309">
    <property type="component" value="Unassembled WGS sequence"/>
</dbReference>
<dbReference type="GO" id="GO:0000794">
    <property type="term" value="C:condensed nuclear chromosome"/>
    <property type="evidence" value="ECO:0007669"/>
    <property type="project" value="TreeGrafter"/>
</dbReference>
<dbReference type="InterPro" id="IPR036390">
    <property type="entry name" value="WH_DNA-bd_sf"/>
</dbReference>
<dbReference type="InterPro" id="IPR036388">
    <property type="entry name" value="WH-like_DNA-bd_sf"/>
</dbReference>
<reference evidence="8 9" key="1">
    <citation type="submission" date="2018-05" db="EMBL/GenBank/DDBJ databases">
        <title>Draft genome sequence of Scytalidium lignicola DSM 105466, a ubiquitous saprotrophic fungus.</title>
        <authorList>
            <person name="Buettner E."/>
            <person name="Gebauer A.M."/>
            <person name="Hofrichter M."/>
            <person name="Liers C."/>
            <person name="Kellner H."/>
        </authorList>
    </citation>
    <scope>NUCLEOTIDE SEQUENCE [LARGE SCALE GENOMIC DNA]</scope>
    <source>
        <strain evidence="8 9">DSM 105466</strain>
    </source>
</reference>
<gene>
    <name evidence="8" type="ORF">B7463_g7228</name>
</gene>
<dbReference type="OMA" id="QKYHREW"/>
<evidence type="ECO:0000259" key="7">
    <source>
        <dbReference type="Pfam" id="PF07106"/>
    </source>
</evidence>
<feature type="region of interest" description="Disordered" evidence="6">
    <location>
        <begin position="1"/>
        <end position="54"/>
    </location>
</feature>
<dbReference type="GO" id="GO:0120230">
    <property type="term" value="F:recombinase activator activity"/>
    <property type="evidence" value="ECO:0007669"/>
    <property type="project" value="TreeGrafter"/>
</dbReference>
<keyword evidence="9" id="KW-1185">Reference proteome</keyword>
<dbReference type="GO" id="GO:0000709">
    <property type="term" value="P:meiotic joint molecule formation"/>
    <property type="evidence" value="ECO:0007669"/>
    <property type="project" value="TreeGrafter"/>
</dbReference>
<comment type="caution">
    <text evidence="8">The sequence shown here is derived from an EMBL/GenBank/DDBJ whole genome shotgun (WGS) entry which is preliminary data.</text>
</comment>
<dbReference type="PANTHER" id="PTHR15938:SF0">
    <property type="entry name" value="HOMOLOGOUS-PAIRING PROTEIN 2 HOMOLOG"/>
    <property type="match status" value="1"/>
</dbReference>
<protein>
    <recommendedName>
        <fullName evidence="7">Homologous-pairing protein 2 winged helix domain-containing protein</fullName>
    </recommendedName>
</protein>
<keyword evidence="3" id="KW-0233">DNA recombination</keyword>
<feature type="non-terminal residue" evidence="8">
    <location>
        <position position="1"/>
    </location>
</feature>
<proteinExistence type="inferred from homology"/>
<keyword evidence="4" id="KW-0539">Nucleus</keyword>
<evidence type="ECO:0000256" key="3">
    <source>
        <dbReference type="ARBA" id="ARBA00023172"/>
    </source>
</evidence>
<evidence type="ECO:0000256" key="1">
    <source>
        <dbReference type="ARBA" id="ARBA00004123"/>
    </source>
</evidence>
<evidence type="ECO:0000256" key="5">
    <source>
        <dbReference type="ARBA" id="ARBA00023254"/>
    </source>
</evidence>
<evidence type="ECO:0000256" key="6">
    <source>
        <dbReference type="SAM" id="MobiDB-lite"/>
    </source>
</evidence>
<feature type="non-terminal residue" evidence="8">
    <location>
        <position position="257"/>
    </location>
</feature>
<sequence length="257" mass="28025">MAPRAPKSNQTSASNTSSAKESTIAVNSSSHKPEKVTKSSTSSSSSSSGGGPLTGNAASELILEYLTQQNRPYSATEISANLHNKVTKANADKILKDMEKKGLIMGKATKGDAKGSQWVFWCLQDSSTPSTPADLAAMNSTINNLRETLPLLKTRQKELSTRLNTVRSAPTTSELRALIRSLSVQRQEKEARLAALKDGSVEKVSKEEMEKTEGEWRVWERAGRIRKKCFVELEATLVEAGIGKEELWEKAGIEDVE</sequence>
<evidence type="ECO:0000313" key="9">
    <source>
        <dbReference type="Proteomes" id="UP000258309"/>
    </source>
</evidence>
<evidence type="ECO:0000256" key="4">
    <source>
        <dbReference type="ARBA" id="ARBA00023242"/>
    </source>
</evidence>
<comment type="subcellular location">
    <subcellularLocation>
        <location evidence="1">Nucleus</location>
    </subcellularLocation>
</comment>
<dbReference type="GO" id="GO:0003690">
    <property type="term" value="F:double-stranded DNA binding"/>
    <property type="evidence" value="ECO:0007669"/>
    <property type="project" value="TreeGrafter"/>
</dbReference>
<accession>A0A3E2H6S5</accession>
<dbReference type="GO" id="GO:0010774">
    <property type="term" value="P:meiotic strand invasion involved in reciprocal meiotic recombination"/>
    <property type="evidence" value="ECO:0007669"/>
    <property type="project" value="TreeGrafter"/>
</dbReference>